<proteinExistence type="inferred from homology"/>
<accession>A0ABV9W7N6</accession>
<sequence>MPDRIIVVTGATGLQGGATLRHLLADGRWHVRALVRDPAKASAVQEAGAELVTGDMGDRASLDAAFAGAYGVFSVQPAYDAPHFDTDEVRYGVNVADAAHAAGVRHLVYTSVGGVERGSGISHWNTKWEIEQHIRALGLPATFLRPVMFMENHASEKYGVTSPTALLRMIGPGARVQLIAVDDIGAFAALAFADPDTYLGLALELAGDEVTREELVAAISRATGLDLSTAPVAPEILAAQGINLDNVRRGGSFGGWQADIPALRKLHPGLMDLEAWLGRTGAALFTSRTPS</sequence>
<dbReference type="Gene3D" id="3.40.50.720">
    <property type="entry name" value="NAD(P)-binding Rossmann-like Domain"/>
    <property type="match status" value="1"/>
</dbReference>
<evidence type="ECO:0000256" key="1">
    <source>
        <dbReference type="ARBA" id="ARBA00006328"/>
    </source>
</evidence>
<evidence type="ECO:0000256" key="2">
    <source>
        <dbReference type="ARBA" id="ARBA00022857"/>
    </source>
</evidence>
<dbReference type="SUPFAM" id="SSF51735">
    <property type="entry name" value="NAD(P)-binding Rossmann-fold domains"/>
    <property type="match status" value="1"/>
</dbReference>
<comment type="caution">
    <text evidence="4">The sequence shown here is derived from an EMBL/GenBank/DDBJ whole genome shotgun (WGS) entry which is preliminary data.</text>
</comment>
<comment type="similarity">
    <text evidence="1">Belongs to the NmrA-type oxidoreductase family.</text>
</comment>
<organism evidence="4 5">
    <name type="scientific">Dactylosporangium cerinum</name>
    <dbReference type="NCBI Taxonomy" id="1434730"/>
    <lineage>
        <taxon>Bacteria</taxon>
        <taxon>Bacillati</taxon>
        <taxon>Actinomycetota</taxon>
        <taxon>Actinomycetes</taxon>
        <taxon>Micromonosporales</taxon>
        <taxon>Micromonosporaceae</taxon>
        <taxon>Dactylosporangium</taxon>
    </lineage>
</organism>
<dbReference type="InterPro" id="IPR008030">
    <property type="entry name" value="NmrA-like"/>
</dbReference>
<dbReference type="InterPro" id="IPR036291">
    <property type="entry name" value="NAD(P)-bd_dom_sf"/>
</dbReference>
<protein>
    <submittedName>
        <fullName evidence="4">NmrA/HSCARG family protein</fullName>
    </submittedName>
</protein>
<dbReference type="Pfam" id="PF05368">
    <property type="entry name" value="NmrA"/>
    <property type="match status" value="1"/>
</dbReference>
<reference evidence="5" key="1">
    <citation type="journal article" date="2019" name="Int. J. Syst. Evol. Microbiol.">
        <title>The Global Catalogue of Microorganisms (GCM) 10K type strain sequencing project: providing services to taxonomists for standard genome sequencing and annotation.</title>
        <authorList>
            <consortium name="The Broad Institute Genomics Platform"/>
            <consortium name="The Broad Institute Genome Sequencing Center for Infectious Disease"/>
            <person name="Wu L."/>
            <person name="Ma J."/>
        </authorList>
    </citation>
    <scope>NUCLEOTIDE SEQUENCE [LARGE SCALE GENOMIC DNA]</scope>
    <source>
        <strain evidence="5">CGMCC 4.7152</strain>
    </source>
</reference>
<gene>
    <name evidence="4" type="ORF">ACFPIJ_40185</name>
</gene>
<dbReference type="Proteomes" id="UP001595912">
    <property type="component" value="Unassembled WGS sequence"/>
</dbReference>
<evidence type="ECO:0000313" key="4">
    <source>
        <dbReference type="EMBL" id="MFC5004034.1"/>
    </source>
</evidence>
<dbReference type="InterPro" id="IPR051164">
    <property type="entry name" value="NmrA-like_oxidored"/>
</dbReference>
<keyword evidence="2" id="KW-0521">NADP</keyword>
<dbReference type="EMBL" id="JBHSIU010000054">
    <property type="protein sequence ID" value="MFC5004034.1"/>
    <property type="molecule type" value="Genomic_DNA"/>
</dbReference>
<dbReference type="RefSeq" id="WP_380123513.1">
    <property type="nucleotide sequence ID" value="NZ_JBHSIU010000054.1"/>
</dbReference>
<dbReference type="CDD" id="cd05251">
    <property type="entry name" value="NmrA_like_SDR_a"/>
    <property type="match status" value="1"/>
</dbReference>
<feature type="domain" description="NmrA-like" evidence="3">
    <location>
        <begin position="4"/>
        <end position="239"/>
    </location>
</feature>
<dbReference type="PANTHER" id="PTHR42748">
    <property type="entry name" value="NITROGEN METABOLITE REPRESSION PROTEIN NMRA FAMILY MEMBER"/>
    <property type="match status" value="1"/>
</dbReference>
<dbReference type="Gene3D" id="3.90.25.10">
    <property type="entry name" value="UDP-galactose 4-epimerase, domain 1"/>
    <property type="match status" value="1"/>
</dbReference>
<keyword evidence="5" id="KW-1185">Reference proteome</keyword>
<evidence type="ECO:0000313" key="5">
    <source>
        <dbReference type="Proteomes" id="UP001595912"/>
    </source>
</evidence>
<name>A0ABV9W7N6_9ACTN</name>
<evidence type="ECO:0000259" key="3">
    <source>
        <dbReference type="Pfam" id="PF05368"/>
    </source>
</evidence>
<dbReference type="PANTHER" id="PTHR42748:SF7">
    <property type="entry name" value="NMRA LIKE REDOX SENSOR 1-RELATED"/>
    <property type="match status" value="1"/>
</dbReference>